<dbReference type="EMBL" id="BGPR01026089">
    <property type="protein sequence ID" value="GBN95534.1"/>
    <property type="molecule type" value="Genomic_DNA"/>
</dbReference>
<evidence type="ECO:0000256" key="2">
    <source>
        <dbReference type="SAM" id="MobiDB-lite"/>
    </source>
</evidence>
<keyword evidence="1" id="KW-0479">Metal-binding</keyword>
<keyword evidence="1" id="KW-0862">Zinc</keyword>
<organism evidence="4 5">
    <name type="scientific">Araneus ventricosus</name>
    <name type="common">Orbweaver spider</name>
    <name type="synonym">Epeira ventricosa</name>
    <dbReference type="NCBI Taxonomy" id="182803"/>
    <lineage>
        <taxon>Eukaryota</taxon>
        <taxon>Metazoa</taxon>
        <taxon>Ecdysozoa</taxon>
        <taxon>Arthropoda</taxon>
        <taxon>Chelicerata</taxon>
        <taxon>Arachnida</taxon>
        <taxon>Araneae</taxon>
        <taxon>Araneomorphae</taxon>
        <taxon>Entelegynae</taxon>
        <taxon>Araneoidea</taxon>
        <taxon>Araneidae</taxon>
        <taxon>Araneus</taxon>
    </lineage>
</organism>
<dbReference type="GO" id="GO:0008270">
    <property type="term" value="F:zinc ion binding"/>
    <property type="evidence" value="ECO:0007669"/>
    <property type="project" value="UniProtKB-KW"/>
</dbReference>
<dbReference type="PANTHER" id="PTHR35385:SF2">
    <property type="entry name" value="PROTEIN B, PUTATIVE-RELATED"/>
    <property type="match status" value="1"/>
</dbReference>
<gene>
    <name evidence="4" type="ORF">AVEN_119896_1</name>
</gene>
<name>A0A4Y2T4I6_ARAVE</name>
<feature type="region of interest" description="Disordered" evidence="2">
    <location>
        <begin position="760"/>
        <end position="784"/>
    </location>
</feature>
<dbReference type="InterPro" id="IPR007527">
    <property type="entry name" value="Znf_SWIM"/>
</dbReference>
<evidence type="ECO:0000313" key="4">
    <source>
        <dbReference type="EMBL" id="GBN95534.1"/>
    </source>
</evidence>
<accession>A0A4Y2T4I6</accession>
<proteinExistence type="predicted"/>
<dbReference type="Proteomes" id="UP000499080">
    <property type="component" value="Unassembled WGS sequence"/>
</dbReference>
<dbReference type="PANTHER" id="PTHR35385">
    <property type="entry name" value="PROTEIN B, PUTATIVE-RELATED-RELATED"/>
    <property type="match status" value="1"/>
</dbReference>
<reference evidence="4 5" key="1">
    <citation type="journal article" date="2019" name="Sci. Rep.">
        <title>Orb-weaving spider Araneus ventricosus genome elucidates the spidroin gene catalogue.</title>
        <authorList>
            <person name="Kono N."/>
            <person name="Nakamura H."/>
            <person name="Ohtoshi R."/>
            <person name="Moran D.A.P."/>
            <person name="Shinohara A."/>
            <person name="Yoshida Y."/>
            <person name="Fujiwara M."/>
            <person name="Mori M."/>
            <person name="Tomita M."/>
            <person name="Arakawa K."/>
        </authorList>
    </citation>
    <scope>NUCLEOTIDE SEQUENCE [LARGE SCALE GENOMIC DNA]</scope>
</reference>
<dbReference type="AlphaFoldDB" id="A0A4Y2T4I6"/>
<evidence type="ECO:0000259" key="3">
    <source>
        <dbReference type="PROSITE" id="PS50966"/>
    </source>
</evidence>
<dbReference type="OrthoDB" id="6436300at2759"/>
<keyword evidence="1" id="KW-0863">Zinc-finger</keyword>
<evidence type="ECO:0000313" key="5">
    <source>
        <dbReference type="Proteomes" id="UP000499080"/>
    </source>
</evidence>
<comment type="caution">
    <text evidence="4">The sequence shown here is derived from an EMBL/GenBank/DDBJ whole genome shotgun (WGS) entry which is preliminary data.</text>
</comment>
<keyword evidence="5" id="KW-1185">Reference proteome</keyword>
<dbReference type="PROSITE" id="PS50966">
    <property type="entry name" value="ZF_SWIM"/>
    <property type="match status" value="1"/>
</dbReference>
<evidence type="ECO:0000256" key="1">
    <source>
        <dbReference type="PROSITE-ProRule" id="PRU00325"/>
    </source>
</evidence>
<sequence length="802" mass="90682">MRDDARFSLAALSPVITLKSCYESKPKLFKMDSHSRNVRMEIKNEDLPVEFKNVIVENSDSLIIRSSIKSIMDINSWVTEFGRKTNTNWNSRDSCPSGQRFACWKKFVCHHSSFKKVPSALNKTGLSKNSNCPASLKIRVKVDTCNSRKNDNFIKEGLLAVVTITPFHNHTINTAETLRYLPAVDCKEKFLEYFDDGMGIAESAKYHKEVLQMQDNFQEVDMANSRINPTVRTIRYWYDQWRLLHLGPRTGSDMIAKLKEKILEYEKQGSVVHFSEEPFAVSIVTPLMKRASDLETAADLVFVDSTSSCDAENHSITFFLTPCAAGAVPLGIVITKGQTAIAYTAGFKLLKNSLGKPFNRNGSPTIFITDNSNAEINSLCSVWPGCENLLCIFHVGQAVWRWLWDSKHCILKEHRTILMGFFQRILYASCPEDAANEYLNAQGCIGAYLPIYANWIEYVSEQWKSKEKWSLAFRDERVRGHHTNNFSEVCVRIFKDHVLSRVKAYNVITLLDFCATIMENYYCNRLTEFANNRNSALRLLLLSLKKKAAYLQAQQIEKLDENTFLVPSEKGEPAFTVNVKSGCCTCNAGMYGKLCKHQYAVYLFYELALQNCSVAPKVKHQIACLALGQKAPPLSFYQPFLLANEQATDNSEVMTNEDESLPTVEIQNEELPDLDCPSVERNDDLFEKIVKVQEDLHKKFGSSASGLQKLYSRLNKISSEGQWEEFLHTAGNKISLRHRAGATINVQPASIARRSLKVTRGSKRLPSGRPASGVSVKRKRSHSLSVNVKLNKPNAKMHGYGH</sequence>
<feature type="domain" description="SWIM-type" evidence="3">
    <location>
        <begin position="575"/>
        <end position="606"/>
    </location>
</feature>
<protein>
    <recommendedName>
        <fullName evidence="3">SWIM-type domain-containing protein</fullName>
    </recommendedName>
</protein>